<protein>
    <recommendedName>
        <fullName evidence="1">Methyltransferase type 11 domain-containing protein</fullName>
    </recommendedName>
</protein>
<dbReference type="Proteomes" id="UP000288395">
    <property type="component" value="Unassembled WGS sequence"/>
</dbReference>
<sequence length="284" mass="32084">MPIRNLPMLASYDKQAVAQRFSYCAARYNKLADLQQISASILLDITAAYATQTTLQPVSQLLDLGCGPGNQTAALKRLSQQYVGVDIARGMLEEAVKVNALGSNSPAELFIQADMDNLPFATAQFELIFSNLAMQWSNYPKQLLADLKRILQPGGTLVFSTVLNDSLQPLDAIRKQLMQHASMNLNENAGVNAQPYLRDWRKWADDTKFTCVYQEQRKITLWFHDVATLMRSVSAIGADQQRGKRQKKMGAREYADICREYERFRAFEGLPLTYEIGYLVLRNE</sequence>
<organism evidence="2 3">
    <name type="scientific">Aliidiomarina iranensis</name>
    <dbReference type="NCBI Taxonomy" id="1434071"/>
    <lineage>
        <taxon>Bacteria</taxon>
        <taxon>Pseudomonadati</taxon>
        <taxon>Pseudomonadota</taxon>
        <taxon>Gammaproteobacteria</taxon>
        <taxon>Alteromonadales</taxon>
        <taxon>Idiomarinaceae</taxon>
        <taxon>Aliidiomarina</taxon>
    </lineage>
</organism>
<dbReference type="AlphaFoldDB" id="A0A432W021"/>
<dbReference type="PANTHER" id="PTHR43861:SF1">
    <property type="entry name" value="TRANS-ACONITATE 2-METHYLTRANSFERASE"/>
    <property type="match status" value="1"/>
</dbReference>
<dbReference type="GO" id="GO:0008757">
    <property type="term" value="F:S-adenosylmethionine-dependent methyltransferase activity"/>
    <property type="evidence" value="ECO:0007669"/>
    <property type="project" value="InterPro"/>
</dbReference>
<dbReference type="InterPro" id="IPR013216">
    <property type="entry name" value="Methyltransf_11"/>
</dbReference>
<dbReference type="Pfam" id="PF08241">
    <property type="entry name" value="Methyltransf_11"/>
    <property type="match status" value="1"/>
</dbReference>
<feature type="domain" description="Methyltransferase type 11" evidence="1">
    <location>
        <begin position="62"/>
        <end position="159"/>
    </location>
</feature>
<evidence type="ECO:0000313" key="2">
    <source>
        <dbReference type="EMBL" id="RUO22359.1"/>
    </source>
</evidence>
<evidence type="ECO:0000313" key="3">
    <source>
        <dbReference type="Proteomes" id="UP000288395"/>
    </source>
</evidence>
<name>A0A432W021_9GAMM</name>
<comment type="caution">
    <text evidence="2">The sequence shown here is derived from an EMBL/GenBank/DDBJ whole genome shotgun (WGS) entry which is preliminary data.</text>
</comment>
<proteinExistence type="predicted"/>
<dbReference type="PANTHER" id="PTHR43861">
    <property type="entry name" value="TRANS-ACONITATE 2-METHYLTRANSFERASE-RELATED"/>
    <property type="match status" value="1"/>
</dbReference>
<dbReference type="EMBL" id="PIPJ01000002">
    <property type="protein sequence ID" value="RUO22359.1"/>
    <property type="molecule type" value="Genomic_DNA"/>
</dbReference>
<dbReference type="Gene3D" id="3.40.50.150">
    <property type="entry name" value="Vaccinia Virus protein VP39"/>
    <property type="match status" value="1"/>
</dbReference>
<accession>A0A432W021</accession>
<reference evidence="3" key="1">
    <citation type="journal article" date="2018" name="Front. Microbiol.">
        <title>Genome-Based Analysis Reveals the Taxonomy and Diversity of the Family Idiomarinaceae.</title>
        <authorList>
            <person name="Liu Y."/>
            <person name="Lai Q."/>
            <person name="Shao Z."/>
        </authorList>
    </citation>
    <scope>NUCLEOTIDE SEQUENCE [LARGE SCALE GENOMIC DNA]</scope>
    <source>
        <strain evidence="3">GBPy7</strain>
    </source>
</reference>
<dbReference type="SUPFAM" id="SSF53335">
    <property type="entry name" value="S-adenosyl-L-methionine-dependent methyltransferases"/>
    <property type="match status" value="1"/>
</dbReference>
<keyword evidence="3" id="KW-1185">Reference proteome</keyword>
<gene>
    <name evidence="2" type="ORF">CWE08_04020</name>
</gene>
<evidence type="ECO:0000259" key="1">
    <source>
        <dbReference type="Pfam" id="PF08241"/>
    </source>
</evidence>
<dbReference type="InterPro" id="IPR029063">
    <property type="entry name" value="SAM-dependent_MTases_sf"/>
</dbReference>
<dbReference type="CDD" id="cd02440">
    <property type="entry name" value="AdoMet_MTases"/>
    <property type="match status" value="1"/>
</dbReference>